<dbReference type="PANTHER" id="PTHR12741">
    <property type="entry name" value="LYST-INTERACTING PROTEIN LIP5 DOPAMINE RESPONSIVE PROTEIN DRG-1"/>
    <property type="match status" value="1"/>
</dbReference>
<dbReference type="GO" id="GO:0005886">
    <property type="term" value="C:plasma membrane"/>
    <property type="evidence" value="ECO:0007669"/>
    <property type="project" value="TreeGrafter"/>
</dbReference>
<evidence type="ECO:0000313" key="2">
    <source>
        <dbReference type="Proteomes" id="UP000075714"/>
    </source>
</evidence>
<comment type="caution">
    <text evidence="1">The sequence shown here is derived from an EMBL/GenBank/DDBJ whole genome shotgun (WGS) entry which is preliminary data.</text>
</comment>
<reference evidence="2" key="1">
    <citation type="journal article" date="2016" name="Nat. Commun.">
        <title>The Gonium pectorale genome demonstrates co-option of cell cycle regulation during the evolution of multicellularity.</title>
        <authorList>
            <person name="Hanschen E.R."/>
            <person name="Marriage T.N."/>
            <person name="Ferris P.J."/>
            <person name="Hamaji T."/>
            <person name="Toyoda A."/>
            <person name="Fujiyama A."/>
            <person name="Neme R."/>
            <person name="Noguchi H."/>
            <person name="Minakuchi Y."/>
            <person name="Suzuki M."/>
            <person name="Kawai-Toyooka H."/>
            <person name="Smith D.R."/>
            <person name="Sparks H."/>
            <person name="Anderson J."/>
            <person name="Bakaric R."/>
            <person name="Luria V."/>
            <person name="Karger A."/>
            <person name="Kirschner M.W."/>
            <person name="Durand P.M."/>
            <person name="Michod R.E."/>
            <person name="Nozaki H."/>
            <person name="Olson B.J."/>
        </authorList>
    </citation>
    <scope>NUCLEOTIDE SEQUENCE [LARGE SCALE GENOMIC DNA]</scope>
    <source>
        <strain evidence="2">NIES-2863</strain>
    </source>
</reference>
<evidence type="ECO:0000313" key="1">
    <source>
        <dbReference type="EMBL" id="KXZ42314.1"/>
    </source>
</evidence>
<dbReference type="AlphaFoldDB" id="A0A150FXG1"/>
<sequence>MPQSTNGQYCLSLALKLGFATFVPRKELALYWLIHTESANLRHAPELLWFLFFCAQQSSEAEQVMRPETAAAQFHAQAYSSKITNVLRDFADRVKAACGGVSDNCDGGGGGSAVAAGGGSLLARAAVALHRAHRCGERPIGPTAAAAAALPAAAATPSAYELLLLEILAALPPRASSEGASDLDVIQSSLASYNRHGVGMGSPYLVKVVQPLFHFLAEQVYLLGKQRKAEAAVRVAYDDVTESMASPDVVSGLLTVLIGREGLSDAKLWGRLLLLLGQEAACL</sequence>
<dbReference type="GO" id="GO:0046527">
    <property type="term" value="F:glucosyltransferase activity"/>
    <property type="evidence" value="ECO:0007669"/>
    <property type="project" value="TreeGrafter"/>
</dbReference>
<organism evidence="1 2">
    <name type="scientific">Gonium pectorale</name>
    <name type="common">Green alga</name>
    <dbReference type="NCBI Taxonomy" id="33097"/>
    <lineage>
        <taxon>Eukaryota</taxon>
        <taxon>Viridiplantae</taxon>
        <taxon>Chlorophyta</taxon>
        <taxon>core chlorophytes</taxon>
        <taxon>Chlorophyceae</taxon>
        <taxon>CS clade</taxon>
        <taxon>Chlamydomonadales</taxon>
        <taxon>Volvocaceae</taxon>
        <taxon>Gonium</taxon>
    </lineage>
</organism>
<keyword evidence="2" id="KW-1185">Reference proteome</keyword>
<gene>
    <name evidence="1" type="ORF">GPECTOR_163g142</name>
</gene>
<proteinExistence type="predicted"/>
<dbReference type="PANTHER" id="PTHR12741:SF48">
    <property type="entry name" value="1,3-BETA-GLUCAN SYNTHASE COMPONENT FKS1-RELATED"/>
    <property type="match status" value="1"/>
</dbReference>
<dbReference type="EMBL" id="LSYV01000163">
    <property type="protein sequence ID" value="KXZ42314.1"/>
    <property type="molecule type" value="Genomic_DNA"/>
</dbReference>
<accession>A0A150FXG1</accession>
<name>A0A150FXG1_GONPE</name>
<dbReference type="Proteomes" id="UP000075714">
    <property type="component" value="Unassembled WGS sequence"/>
</dbReference>
<protein>
    <submittedName>
        <fullName evidence="1">Uncharacterized protein</fullName>
    </submittedName>
</protein>
<dbReference type="OrthoDB" id="547486at2759"/>